<evidence type="ECO:0000313" key="3">
    <source>
        <dbReference type="EMBL" id="KAI8041257.1"/>
    </source>
</evidence>
<keyword evidence="2" id="KW-0732">Signal</keyword>
<feature type="signal peptide" evidence="2">
    <location>
        <begin position="1"/>
        <end position="26"/>
    </location>
</feature>
<protein>
    <recommendedName>
        <fullName evidence="5">Secreted protein</fullName>
    </recommendedName>
</protein>
<evidence type="ECO:0000256" key="1">
    <source>
        <dbReference type="SAM" id="MobiDB-lite"/>
    </source>
</evidence>
<reference evidence="3" key="1">
    <citation type="journal article" date="2023" name="Genome Biol. Evol.">
        <title>Long-read-based Genome Assembly of Drosophila gunungcola Reveals Fewer Chemosensory Genes in Flower-breeding Species.</title>
        <authorList>
            <person name="Negi A."/>
            <person name="Liao B.Y."/>
            <person name="Yeh S.D."/>
        </authorList>
    </citation>
    <scope>NUCLEOTIDE SEQUENCE</scope>
    <source>
        <strain evidence="3">Sukarami</strain>
    </source>
</reference>
<organism evidence="3 4">
    <name type="scientific">Drosophila gunungcola</name>
    <name type="common">fruit fly</name>
    <dbReference type="NCBI Taxonomy" id="103775"/>
    <lineage>
        <taxon>Eukaryota</taxon>
        <taxon>Metazoa</taxon>
        <taxon>Ecdysozoa</taxon>
        <taxon>Arthropoda</taxon>
        <taxon>Hexapoda</taxon>
        <taxon>Insecta</taxon>
        <taxon>Pterygota</taxon>
        <taxon>Neoptera</taxon>
        <taxon>Endopterygota</taxon>
        <taxon>Diptera</taxon>
        <taxon>Brachycera</taxon>
        <taxon>Muscomorpha</taxon>
        <taxon>Ephydroidea</taxon>
        <taxon>Drosophilidae</taxon>
        <taxon>Drosophila</taxon>
        <taxon>Sophophora</taxon>
    </lineage>
</organism>
<feature type="region of interest" description="Disordered" evidence="1">
    <location>
        <begin position="27"/>
        <end position="57"/>
    </location>
</feature>
<evidence type="ECO:0008006" key="5">
    <source>
        <dbReference type="Google" id="ProtNLM"/>
    </source>
</evidence>
<keyword evidence="4" id="KW-1185">Reference proteome</keyword>
<feature type="compositionally biased region" description="Polar residues" evidence="1">
    <location>
        <begin position="27"/>
        <end position="40"/>
    </location>
</feature>
<dbReference type="AlphaFoldDB" id="A0A9Q0BQV5"/>
<evidence type="ECO:0000256" key="2">
    <source>
        <dbReference type="SAM" id="SignalP"/>
    </source>
</evidence>
<feature type="compositionally biased region" description="Basic and acidic residues" evidence="1">
    <location>
        <begin position="43"/>
        <end position="57"/>
    </location>
</feature>
<proteinExistence type="predicted"/>
<dbReference type="EMBL" id="JAMKOV010000003">
    <property type="protein sequence ID" value="KAI8041257.1"/>
    <property type="molecule type" value="Genomic_DNA"/>
</dbReference>
<dbReference type="Proteomes" id="UP001059596">
    <property type="component" value="Unassembled WGS sequence"/>
</dbReference>
<feature type="chain" id="PRO_5040339171" description="Secreted protein" evidence="2">
    <location>
        <begin position="27"/>
        <end position="184"/>
    </location>
</feature>
<evidence type="ECO:0000313" key="4">
    <source>
        <dbReference type="Proteomes" id="UP001059596"/>
    </source>
</evidence>
<sequence length="184" mass="20181">MGNAHFTSLVVVAVVLLVLVDERLEGSRTNAQRAQDTHSGNGLRRESTVDDAVSHTDHPLSRESKVLDLGSRNLDRIWMRIGIGAQSIPPAIAVSTPVAIPQLPIMPQQQPIRSYSNHSILKHTIQYQYQYQYPILKTRQTLQVASCNYRGSFAVDRCLQHSPLTPTGVQKVGFPNEGSGEGGG</sequence>
<comment type="caution">
    <text evidence="3">The sequence shown here is derived from an EMBL/GenBank/DDBJ whole genome shotgun (WGS) entry which is preliminary data.</text>
</comment>
<name>A0A9Q0BQV5_9MUSC</name>
<accession>A0A9Q0BQV5</accession>
<gene>
    <name evidence="3" type="ORF">M5D96_005513</name>
</gene>